<organism evidence="8 9">
    <name type="scientific">Caldifermentibacillus hisashii</name>
    <dbReference type="NCBI Taxonomy" id="996558"/>
    <lineage>
        <taxon>Bacteria</taxon>
        <taxon>Bacillati</taxon>
        <taxon>Bacillota</taxon>
        <taxon>Bacilli</taxon>
        <taxon>Bacillales</taxon>
        <taxon>Bacillaceae</taxon>
        <taxon>Caldifermentibacillus</taxon>
    </lineage>
</organism>
<evidence type="ECO:0000256" key="2">
    <source>
        <dbReference type="ARBA" id="ARBA00022679"/>
    </source>
</evidence>
<dbReference type="Pfam" id="PF07733">
    <property type="entry name" value="DNA_pol3_alpha"/>
    <property type="match status" value="1"/>
</dbReference>
<dbReference type="SMART" id="SM00481">
    <property type="entry name" value="POLIIIAc"/>
    <property type="match status" value="1"/>
</dbReference>
<dbReference type="Proteomes" id="UP001459714">
    <property type="component" value="Unassembled WGS sequence"/>
</dbReference>
<evidence type="ECO:0000259" key="7">
    <source>
        <dbReference type="SMART" id="SM00481"/>
    </source>
</evidence>
<keyword evidence="5" id="KW-0239">DNA-directed DNA polymerase</keyword>
<dbReference type="Gene3D" id="1.10.10.1600">
    <property type="entry name" value="Bacterial DNA polymerase III alpha subunit, thumb domain"/>
    <property type="match status" value="1"/>
</dbReference>
<dbReference type="SUPFAM" id="SSF89550">
    <property type="entry name" value="PHP domain-like"/>
    <property type="match status" value="1"/>
</dbReference>
<dbReference type="InterPro" id="IPR004805">
    <property type="entry name" value="DnaE2/DnaE/PolC"/>
</dbReference>
<comment type="catalytic activity">
    <reaction evidence="6">
        <text>DNA(n) + a 2'-deoxyribonucleoside 5'-triphosphate = DNA(n+1) + diphosphate</text>
        <dbReference type="Rhea" id="RHEA:22508"/>
        <dbReference type="Rhea" id="RHEA-COMP:17339"/>
        <dbReference type="Rhea" id="RHEA-COMP:17340"/>
        <dbReference type="ChEBI" id="CHEBI:33019"/>
        <dbReference type="ChEBI" id="CHEBI:61560"/>
        <dbReference type="ChEBI" id="CHEBI:173112"/>
        <dbReference type="EC" id="2.7.7.7"/>
    </reaction>
</comment>
<evidence type="ECO:0000256" key="5">
    <source>
        <dbReference type="ARBA" id="ARBA00022932"/>
    </source>
</evidence>
<protein>
    <recommendedName>
        <fullName evidence="1">DNA-directed DNA polymerase</fullName>
        <ecNumber evidence="1">2.7.7.7</ecNumber>
    </recommendedName>
</protein>
<comment type="caution">
    <text evidence="8">The sequence shown here is derived from an EMBL/GenBank/DDBJ whole genome shotgun (WGS) entry which is preliminary data.</text>
</comment>
<dbReference type="SUPFAM" id="SSF160975">
    <property type="entry name" value="AF1531-like"/>
    <property type="match status" value="1"/>
</dbReference>
<dbReference type="EMBL" id="JBBYAK010000002">
    <property type="protein sequence ID" value="MEL3959467.1"/>
    <property type="molecule type" value="Genomic_DNA"/>
</dbReference>
<dbReference type="InterPro" id="IPR003141">
    <property type="entry name" value="Pol/His_phosphatase_N"/>
</dbReference>
<dbReference type="CDD" id="cd04485">
    <property type="entry name" value="DnaE_OBF"/>
    <property type="match status" value="1"/>
</dbReference>
<dbReference type="GO" id="GO:0003887">
    <property type="term" value="F:DNA-directed DNA polymerase activity"/>
    <property type="evidence" value="ECO:0007669"/>
    <property type="project" value="UniProtKB-EC"/>
</dbReference>
<name>A0ABU9K2W3_9BACI</name>
<keyword evidence="9" id="KW-1185">Reference proteome</keyword>
<dbReference type="PANTHER" id="PTHR32294">
    <property type="entry name" value="DNA POLYMERASE III SUBUNIT ALPHA"/>
    <property type="match status" value="1"/>
</dbReference>
<feature type="domain" description="Polymerase/histidinol phosphatase N-terminal" evidence="7">
    <location>
        <begin position="10"/>
        <end position="75"/>
    </location>
</feature>
<evidence type="ECO:0000256" key="6">
    <source>
        <dbReference type="ARBA" id="ARBA00049244"/>
    </source>
</evidence>
<keyword evidence="3 8" id="KW-0548">Nucleotidyltransferase</keyword>
<evidence type="ECO:0000256" key="4">
    <source>
        <dbReference type="ARBA" id="ARBA00022705"/>
    </source>
</evidence>
<dbReference type="InterPro" id="IPR011708">
    <property type="entry name" value="DNA_pol3_alpha_NTPase_dom"/>
</dbReference>
<dbReference type="InterPro" id="IPR029460">
    <property type="entry name" value="DNAPol_HHH"/>
</dbReference>
<dbReference type="Pfam" id="PF17657">
    <property type="entry name" value="DNA_pol3_finger"/>
    <property type="match status" value="1"/>
</dbReference>
<dbReference type="InterPro" id="IPR016195">
    <property type="entry name" value="Pol/histidinol_Pase-like"/>
</dbReference>
<sequence length="1103" mass="127281">MKGKKRFSSLHNHTSKSILDATIDAETLIQQATDFGYNAVAITEHGNMFSYLEGYKIAKEKGIKFIAGVEAYETTNMDYKEKDGDRFHLILLAKSNKGLQNLFKIVTEGNTRGFYGKPRVDLKTISNYSEDVICMSACLGGRIAKLLYNGDCACCEHDKCNHFEPDWEKAKEWVQRYRDVFGENYYIELQSHNTHDQKIANQRLYRLAQETGTKFTITFDTHLINGSELQKDIHKKFIKIGQDREVGETYEGCWQTDIATIHKIMDNHIGYEAVEQGINTTDEIAEQCNIEIELHRNLMPHIKIPKEFKNEQEYLKHLTNVGWKKRGLHKLPPEKKKIYKERLRNEFEVLNYLGYCSYFIMLSQLINKIKERNIPLGYSRGSGANSLTLYVLGVTQIDSIRWDLDFSRFANKGRLGSAADYDIDISKARRQEVLEIAAELFGEEMIAQVATYNSLSPKVCIRDLGKVFDEEGIYKIPYSLRDKISKLIPDDPNGKMTIEKALESSEELQKYQEQFPLLFEYTKYIQNLPKSIGCHAAAVIIAPTPVTDYAPLMYNKNGNLMMQMDMHDTMDDLGLVKMDFLGLKTLDVIDSTLKHAGLTWEDISLEKLDLNDQNVFEEIYQKGNTLGIFQMESYVAQEMFKDMKADNVKDIFAVNAMNRPAVLAVGMDKEYIKNKTNRDNITYLHEDLVPVLKDTYGVMLYQEQALKIFAIASFKEDERDNARRAIGKKKLDVMKGLFAQFSDGLRKRNWNDDQVEEMWRLIEAQAGYSFNLGHSTAYGLLSYVTAYLKYYYPVEFMTALLTSEIGDYEQTTKYINECHRMGIKVLPPNINKSERYYTPSDGNILFGFESIKGVGENAALQIIDERKNGLFKDLSDFINRCKVDSSTIISLIKSGSFGDDKDQLLYEYAKTNAPKYTFKEVTSLPTKAKLYELNIITTDEQFNNKEFCLVKYNDYRKKEYNNKYKVKLDKYYNAFKEKYMSTPVMYEYETLSIFINGSPFDDVKHYFTKFKDYDDNKKCVVIGTITSIKRKKQRNGKQYAYIEVLTPEEGILEGVVFNTQLIKYQDIITKGSNVVILAEKNGGQFKVNQIKTLNQWKTERGLN</sequence>
<dbReference type="Gene3D" id="3.20.20.140">
    <property type="entry name" value="Metal-dependent hydrolases"/>
    <property type="match status" value="1"/>
</dbReference>
<evidence type="ECO:0000313" key="9">
    <source>
        <dbReference type="Proteomes" id="UP001459714"/>
    </source>
</evidence>
<evidence type="ECO:0000256" key="3">
    <source>
        <dbReference type="ARBA" id="ARBA00022695"/>
    </source>
</evidence>
<evidence type="ECO:0000256" key="1">
    <source>
        <dbReference type="ARBA" id="ARBA00012417"/>
    </source>
</evidence>
<dbReference type="Gene3D" id="1.10.150.870">
    <property type="match status" value="1"/>
</dbReference>
<keyword evidence="2 8" id="KW-0808">Transferase</keyword>
<dbReference type="NCBIfam" id="TIGR00594">
    <property type="entry name" value="polc"/>
    <property type="match status" value="1"/>
</dbReference>
<dbReference type="InterPro" id="IPR040982">
    <property type="entry name" value="DNA_pol3_finger"/>
</dbReference>
<reference evidence="8 9" key="1">
    <citation type="submission" date="2024-03" db="EMBL/GenBank/DDBJ databases">
        <title>Bacilli Hybrid Assemblies.</title>
        <authorList>
            <person name="Kovac J."/>
        </authorList>
    </citation>
    <scope>NUCLEOTIDE SEQUENCE [LARGE SCALE GENOMIC DNA]</scope>
    <source>
        <strain evidence="8 9">FSL M8-0022</strain>
    </source>
</reference>
<evidence type="ECO:0000313" key="8">
    <source>
        <dbReference type="EMBL" id="MEL3959467.1"/>
    </source>
</evidence>
<keyword evidence="4" id="KW-0235">DNA replication</keyword>
<dbReference type="EC" id="2.7.7.7" evidence="1"/>
<dbReference type="InterPro" id="IPR041931">
    <property type="entry name" value="DNA_pol3_alpha_thumb_dom"/>
</dbReference>
<dbReference type="RefSeq" id="WP_342021102.1">
    <property type="nucleotide sequence ID" value="NZ_JBBYAK010000002.1"/>
</dbReference>
<proteinExistence type="predicted"/>
<dbReference type="Pfam" id="PF14579">
    <property type="entry name" value="HHH_6"/>
    <property type="match status" value="1"/>
</dbReference>
<gene>
    <name evidence="8" type="ORF">NST17_20155</name>
</gene>
<accession>A0ABU9K2W3</accession>
<dbReference type="InterPro" id="IPR004013">
    <property type="entry name" value="PHP_dom"/>
</dbReference>
<dbReference type="Pfam" id="PF02811">
    <property type="entry name" value="PHP"/>
    <property type="match status" value="1"/>
</dbReference>
<dbReference type="PANTHER" id="PTHR32294:SF0">
    <property type="entry name" value="DNA POLYMERASE III SUBUNIT ALPHA"/>
    <property type="match status" value="1"/>
</dbReference>